<dbReference type="SUPFAM" id="SSF75304">
    <property type="entry name" value="Amidase signature (AS) enzymes"/>
    <property type="match status" value="1"/>
</dbReference>
<accession>A0A7X0SQG4</accession>
<proteinExistence type="predicted"/>
<dbReference type="Proteomes" id="UP000564644">
    <property type="component" value="Unassembled WGS sequence"/>
</dbReference>
<reference evidence="2 3" key="1">
    <citation type="submission" date="2020-08" db="EMBL/GenBank/DDBJ databases">
        <title>Cohnella phylogeny.</title>
        <authorList>
            <person name="Dunlap C."/>
        </authorList>
    </citation>
    <scope>NUCLEOTIDE SEQUENCE [LARGE SCALE GENOMIC DNA]</scope>
    <source>
        <strain evidence="2 3">CBP 2801</strain>
    </source>
</reference>
<dbReference type="InterPro" id="IPR023631">
    <property type="entry name" value="Amidase_dom"/>
</dbReference>
<protein>
    <submittedName>
        <fullName evidence="2">Amidase</fullName>
        <ecNumber evidence="2">3.5.1.4</ecNumber>
    </submittedName>
</protein>
<dbReference type="EC" id="3.5.1.4" evidence="2"/>
<dbReference type="EMBL" id="JACJVO010000016">
    <property type="protein sequence ID" value="MBB6732033.1"/>
    <property type="molecule type" value="Genomic_DNA"/>
</dbReference>
<evidence type="ECO:0000313" key="3">
    <source>
        <dbReference type="Proteomes" id="UP000564644"/>
    </source>
</evidence>
<dbReference type="PANTHER" id="PTHR46310">
    <property type="entry name" value="AMIDASE 1"/>
    <property type="match status" value="1"/>
</dbReference>
<evidence type="ECO:0000313" key="2">
    <source>
        <dbReference type="EMBL" id="MBB6732033.1"/>
    </source>
</evidence>
<dbReference type="Gene3D" id="3.90.1300.10">
    <property type="entry name" value="Amidase signature (AS) domain"/>
    <property type="match status" value="1"/>
</dbReference>
<dbReference type="InterPro" id="IPR036928">
    <property type="entry name" value="AS_sf"/>
</dbReference>
<feature type="domain" description="Amidase" evidence="1">
    <location>
        <begin position="28"/>
        <end position="194"/>
    </location>
</feature>
<dbReference type="GO" id="GO:0004040">
    <property type="term" value="F:amidase activity"/>
    <property type="evidence" value="ECO:0007669"/>
    <property type="project" value="UniProtKB-EC"/>
</dbReference>
<keyword evidence="2" id="KW-0378">Hydrolase</keyword>
<organism evidence="2 3">
    <name type="scientific">Cohnella zeiphila</name>
    <dbReference type="NCBI Taxonomy" id="2761120"/>
    <lineage>
        <taxon>Bacteria</taxon>
        <taxon>Bacillati</taxon>
        <taxon>Bacillota</taxon>
        <taxon>Bacilli</taxon>
        <taxon>Bacillales</taxon>
        <taxon>Paenibacillaceae</taxon>
        <taxon>Cohnella</taxon>
    </lineage>
</organism>
<dbReference type="Pfam" id="PF01425">
    <property type="entry name" value="Amidase"/>
    <property type="match status" value="2"/>
</dbReference>
<dbReference type="NCBIfam" id="NF006169">
    <property type="entry name" value="PRK08310.1"/>
    <property type="match status" value="1"/>
</dbReference>
<name>A0A7X0SQG4_9BACL</name>
<keyword evidence="3" id="KW-1185">Reference proteome</keyword>
<dbReference type="PANTHER" id="PTHR46310:SF7">
    <property type="entry name" value="AMIDASE 1"/>
    <property type="match status" value="1"/>
</dbReference>
<gene>
    <name evidence="2" type="ORF">H7C18_14020</name>
</gene>
<sequence>MRSGWNAYIKEDLTVEPTGGGGLDRLEFAVKDVFAIAGHTNSAGNPDWLDSHGPAEEHAEAVSRLLGNGARLRGAAVTDELMFSLNGENHYYGTPVNPRAPGCIPGGSSSGSAVAAAAGLADFALGTDTGGSVRVPSSYCGLYGIRPTHGLVPLDGVIPLAPSFDTVGWMARDWETLLRVGQALIGGQEATSDGAEFRRLIVAGDAWETADRDCRQSLAGPLAVLEAMMDSRRTTLAPQGLAAWAATFRTLQGYEIGLAHGEWIAGRQPRFGPGIAERFAWAGTLRLEDRDRALPARERIREELIALLGDDGLLVIPTAPCTAPRIGLAGAEIERTRAKVMQLSCIAGLGGLPQVTMPFRSQDGLPVGLSFIAGPRRDLRLLRWVGDVAVRALQGQSVTG</sequence>
<feature type="domain" description="Amidase" evidence="1">
    <location>
        <begin position="292"/>
        <end position="382"/>
    </location>
</feature>
<dbReference type="AlphaFoldDB" id="A0A7X0SQG4"/>
<evidence type="ECO:0000259" key="1">
    <source>
        <dbReference type="Pfam" id="PF01425"/>
    </source>
</evidence>
<comment type="caution">
    <text evidence="2">The sequence shown here is derived from an EMBL/GenBank/DDBJ whole genome shotgun (WGS) entry which is preliminary data.</text>
</comment>